<name>A0ABM8GIR0_9MICO</name>
<reference evidence="4" key="1">
    <citation type="journal article" date="2019" name="Int. J. Syst. Evol. Microbiol.">
        <title>The Global Catalogue of Microorganisms (GCM) 10K type strain sequencing project: providing services to taxonomists for standard genome sequencing and annotation.</title>
        <authorList>
            <consortium name="The Broad Institute Genomics Platform"/>
            <consortium name="The Broad Institute Genome Sequencing Center for Infectious Disease"/>
            <person name="Wu L."/>
            <person name="Ma J."/>
        </authorList>
    </citation>
    <scope>NUCLEOTIDE SEQUENCE [LARGE SCALE GENOMIC DNA]</scope>
    <source>
        <strain evidence="4">NBRC 108728</strain>
    </source>
</reference>
<keyword evidence="2" id="KW-0472">Membrane</keyword>
<keyword evidence="4" id="KW-1185">Reference proteome</keyword>
<dbReference type="Proteomes" id="UP001321486">
    <property type="component" value="Chromosome"/>
</dbReference>
<feature type="transmembrane region" description="Helical" evidence="2">
    <location>
        <begin position="93"/>
        <end position="115"/>
    </location>
</feature>
<proteinExistence type="predicted"/>
<dbReference type="RefSeq" id="WP_286345245.1">
    <property type="nucleotide sequence ID" value="NZ_AP027732.1"/>
</dbReference>
<accession>A0ABM8GIR0</accession>
<evidence type="ECO:0000313" key="4">
    <source>
        <dbReference type="Proteomes" id="UP001321486"/>
    </source>
</evidence>
<feature type="transmembrane region" description="Helical" evidence="2">
    <location>
        <begin position="63"/>
        <end position="87"/>
    </location>
</feature>
<evidence type="ECO:0000256" key="2">
    <source>
        <dbReference type="SAM" id="Phobius"/>
    </source>
</evidence>
<feature type="region of interest" description="Disordered" evidence="1">
    <location>
        <begin position="1"/>
        <end position="22"/>
    </location>
</feature>
<dbReference type="InterPro" id="IPR009937">
    <property type="entry name" value="Phage_holin_3_6"/>
</dbReference>
<sequence>MALFGGLFSDSDSDSDDQPQRQSIGSLLSSLPDLVKRIIRGEIELAKAELVAKLKAAGVGIGLLVGAAVFAFVLLEVLIAAAVLAVSTALPPWLAALLVAAALLVIVAVLALVGVRSLKRGVPPVPTETIKNVKSDVHALKGERNDSAEERP</sequence>
<keyword evidence="2" id="KW-0812">Transmembrane</keyword>
<evidence type="ECO:0000313" key="3">
    <source>
        <dbReference type="EMBL" id="BDZ48234.1"/>
    </source>
</evidence>
<dbReference type="Pfam" id="PF07332">
    <property type="entry name" value="Phage_holin_3_6"/>
    <property type="match status" value="1"/>
</dbReference>
<dbReference type="EMBL" id="AP027732">
    <property type="protein sequence ID" value="BDZ48234.1"/>
    <property type="molecule type" value="Genomic_DNA"/>
</dbReference>
<protein>
    <submittedName>
        <fullName evidence="3">Membrane protein</fullName>
    </submittedName>
</protein>
<gene>
    <name evidence="3" type="ORF">GCM10025867_04750</name>
</gene>
<organism evidence="3 4">
    <name type="scientific">Frondihabitans sucicola</name>
    <dbReference type="NCBI Taxonomy" id="1268041"/>
    <lineage>
        <taxon>Bacteria</taxon>
        <taxon>Bacillati</taxon>
        <taxon>Actinomycetota</taxon>
        <taxon>Actinomycetes</taxon>
        <taxon>Micrococcales</taxon>
        <taxon>Microbacteriaceae</taxon>
        <taxon>Frondihabitans</taxon>
    </lineage>
</organism>
<evidence type="ECO:0000256" key="1">
    <source>
        <dbReference type="SAM" id="MobiDB-lite"/>
    </source>
</evidence>
<keyword evidence="2" id="KW-1133">Transmembrane helix</keyword>